<accession>A0A9P8CBX6</accession>
<dbReference type="GO" id="GO:0016491">
    <property type="term" value="F:oxidoreductase activity"/>
    <property type="evidence" value="ECO:0007669"/>
    <property type="project" value="UniProtKB-KW"/>
</dbReference>
<gene>
    <name evidence="5" type="ORF">BJ878DRAFT_394840</name>
</gene>
<dbReference type="AlphaFoldDB" id="A0A9P8CBX6"/>
<evidence type="ECO:0000313" key="5">
    <source>
        <dbReference type="EMBL" id="KAG9241408.1"/>
    </source>
</evidence>
<dbReference type="PANTHER" id="PTHR46300:SF4">
    <property type="entry name" value="CYTOCHROME P450 98A3"/>
    <property type="match status" value="1"/>
</dbReference>
<evidence type="ECO:0000256" key="1">
    <source>
        <dbReference type="ARBA" id="ARBA00010617"/>
    </source>
</evidence>
<comment type="similarity">
    <text evidence="1">Belongs to the cytochrome P450 family.</text>
</comment>
<protein>
    <submittedName>
        <fullName evidence="5">Uncharacterized protein</fullName>
    </submittedName>
</protein>
<dbReference type="Proteomes" id="UP000887226">
    <property type="component" value="Unassembled WGS sequence"/>
</dbReference>
<dbReference type="PANTHER" id="PTHR46300">
    <property type="entry name" value="P450, PUTATIVE (EUROFUNG)-RELATED-RELATED"/>
    <property type="match status" value="1"/>
</dbReference>
<keyword evidence="4" id="KW-0408">Iron</keyword>
<evidence type="ECO:0000313" key="6">
    <source>
        <dbReference type="Proteomes" id="UP000887226"/>
    </source>
</evidence>
<sequence>GRNLAIWIHDAWAAYELFEKRAQLYSSSLRMVVFGELALGKSNMVSMRRDDAEMSKWRAHRRLMYLSVGVQVVGQYRDAQNDES</sequence>
<evidence type="ECO:0000256" key="4">
    <source>
        <dbReference type="ARBA" id="ARBA00023004"/>
    </source>
</evidence>
<dbReference type="GO" id="GO:0046872">
    <property type="term" value="F:metal ion binding"/>
    <property type="evidence" value="ECO:0007669"/>
    <property type="project" value="UniProtKB-KW"/>
</dbReference>
<reference evidence="5" key="1">
    <citation type="journal article" date="2021" name="IMA Fungus">
        <title>Genomic characterization of three marine fungi, including Emericellopsis atlantica sp. nov. with signatures of a generalist lifestyle and marine biomass degradation.</title>
        <authorList>
            <person name="Hagestad O.C."/>
            <person name="Hou L."/>
            <person name="Andersen J.H."/>
            <person name="Hansen E.H."/>
            <person name="Altermark B."/>
            <person name="Li C."/>
            <person name="Kuhnert E."/>
            <person name="Cox R.J."/>
            <person name="Crous P.W."/>
            <person name="Spatafora J.W."/>
            <person name="Lail K."/>
            <person name="Amirebrahimi M."/>
            <person name="Lipzen A."/>
            <person name="Pangilinan J."/>
            <person name="Andreopoulos W."/>
            <person name="Hayes R.D."/>
            <person name="Ng V."/>
            <person name="Grigoriev I.V."/>
            <person name="Jackson S.A."/>
            <person name="Sutton T.D.S."/>
            <person name="Dobson A.D.W."/>
            <person name="Rama T."/>
        </authorList>
    </citation>
    <scope>NUCLEOTIDE SEQUENCE</scope>
    <source>
        <strain evidence="5">TRa3180A</strain>
    </source>
</reference>
<feature type="non-terminal residue" evidence="5">
    <location>
        <position position="1"/>
    </location>
</feature>
<feature type="non-terminal residue" evidence="5">
    <location>
        <position position="84"/>
    </location>
</feature>
<evidence type="ECO:0000256" key="3">
    <source>
        <dbReference type="ARBA" id="ARBA00023002"/>
    </source>
</evidence>
<keyword evidence="6" id="KW-1185">Reference proteome</keyword>
<proteinExistence type="inferred from homology"/>
<dbReference type="EMBL" id="MU254217">
    <property type="protein sequence ID" value="KAG9241408.1"/>
    <property type="molecule type" value="Genomic_DNA"/>
</dbReference>
<keyword evidence="3" id="KW-0560">Oxidoreductase</keyword>
<name>A0A9P8CBX6_9HELO</name>
<organism evidence="5 6">
    <name type="scientific">Calycina marina</name>
    <dbReference type="NCBI Taxonomy" id="1763456"/>
    <lineage>
        <taxon>Eukaryota</taxon>
        <taxon>Fungi</taxon>
        <taxon>Dikarya</taxon>
        <taxon>Ascomycota</taxon>
        <taxon>Pezizomycotina</taxon>
        <taxon>Leotiomycetes</taxon>
        <taxon>Helotiales</taxon>
        <taxon>Pezizellaceae</taxon>
        <taxon>Calycina</taxon>
    </lineage>
</organism>
<dbReference type="InterPro" id="IPR050364">
    <property type="entry name" value="Cytochrome_P450_fung"/>
</dbReference>
<dbReference type="OrthoDB" id="1103324at2759"/>
<comment type="caution">
    <text evidence="5">The sequence shown here is derived from an EMBL/GenBank/DDBJ whole genome shotgun (WGS) entry which is preliminary data.</text>
</comment>
<keyword evidence="2" id="KW-0479">Metal-binding</keyword>
<evidence type="ECO:0000256" key="2">
    <source>
        <dbReference type="ARBA" id="ARBA00022723"/>
    </source>
</evidence>